<keyword evidence="10" id="KW-1185">Reference proteome</keyword>
<dbReference type="PROSITE" id="PS00372">
    <property type="entry name" value="PTS_EIIA_TYPE_2_HIS"/>
    <property type="match status" value="1"/>
</dbReference>
<reference evidence="8 10" key="2">
    <citation type="submission" date="2013-03" db="EMBL/GenBank/DDBJ databases">
        <title>The Genome Sequence of Enterococcus malodoratus ATCC_43197 (PacBio/Illumina hybrid assembly).</title>
        <authorList>
            <consortium name="The Broad Institute Genomics Platform"/>
            <consortium name="The Broad Institute Genome Sequencing Center for Infectious Disease"/>
            <person name="Earl A."/>
            <person name="Russ C."/>
            <person name="Gilmore M."/>
            <person name="Surin D."/>
            <person name="Walker B."/>
            <person name="Young S."/>
            <person name="Zeng Q."/>
            <person name="Gargeya S."/>
            <person name="Fitzgerald M."/>
            <person name="Haas B."/>
            <person name="Abouelleil A."/>
            <person name="Allen A.W."/>
            <person name="Alvarado L."/>
            <person name="Arachchi H.M."/>
            <person name="Berlin A.M."/>
            <person name="Chapman S.B."/>
            <person name="Gainer-Dewar J."/>
            <person name="Goldberg J."/>
            <person name="Griggs A."/>
            <person name="Gujja S."/>
            <person name="Hansen M."/>
            <person name="Howarth C."/>
            <person name="Imamovic A."/>
            <person name="Ireland A."/>
            <person name="Larimer J."/>
            <person name="McCowan C."/>
            <person name="Murphy C."/>
            <person name="Pearson M."/>
            <person name="Poon T.W."/>
            <person name="Priest M."/>
            <person name="Roberts A."/>
            <person name="Saif S."/>
            <person name="Shea T."/>
            <person name="Sisk P."/>
            <person name="Sykes S."/>
            <person name="Wortman J."/>
            <person name="Nusbaum C."/>
            <person name="Birren B."/>
        </authorList>
    </citation>
    <scope>NUCLEOTIDE SEQUENCE [LARGE SCALE GENOMIC DNA]</scope>
    <source>
        <strain evidence="8 10">ATCC 43197</strain>
    </source>
</reference>
<evidence type="ECO:0000313" key="8">
    <source>
        <dbReference type="EMBL" id="EOT69340.1"/>
    </source>
</evidence>
<protein>
    <submittedName>
        <fullName evidence="7">PTS system, fructose subfamily, IIA component</fullName>
    </submittedName>
</protein>
<name>R2RJQ0_9ENTE</name>
<dbReference type="GO" id="GO:0016020">
    <property type="term" value="C:membrane"/>
    <property type="evidence" value="ECO:0007669"/>
    <property type="project" value="InterPro"/>
</dbReference>
<evidence type="ECO:0000313" key="7">
    <source>
        <dbReference type="EMBL" id="EOH80831.1"/>
    </source>
</evidence>
<dbReference type="EMBL" id="AJAK01000007">
    <property type="protein sequence ID" value="EOH80831.1"/>
    <property type="molecule type" value="Genomic_DNA"/>
</dbReference>
<keyword evidence="2" id="KW-0597">Phosphoprotein</keyword>
<feature type="domain" description="PTS EIIA type-2" evidence="6">
    <location>
        <begin position="10"/>
        <end position="155"/>
    </location>
</feature>
<evidence type="ECO:0000256" key="2">
    <source>
        <dbReference type="ARBA" id="ARBA00022553"/>
    </source>
</evidence>
<evidence type="ECO:0000256" key="1">
    <source>
        <dbReference type="ARBA" id="ARBA00022448"/>
    </source>
</evidence>
<dbReference type="STRING" id="71451.RV07_GL001095"/>
<dbReference type="PANTHER" id="PTHR47738:SF2">
    <property type="entry name" value="PTS SYSTEM FRUCTOSE-LIKE EIIA COMPONENT"/>
    <property type="match status" value="1"/>
</dbReference>
<gene>
    <name evidence="8" type="ORF">I585_00803</name>
    <name evidence="7" type="ORF">UAI_00872</name>
</gene>
<dbReference type="InterPro" id="IPR002178">
    <property type="entry name" value="PTS_EIIA_type-2_dom"/>
</dbReference>
<dbReference type="PANTHER" id="PTHR47738">
    <property type="entry name" value="PTS SYSTEM FRUCTOSE-LIKE EIIA COMPONENT-RELATED"/>
    <property type="match status" value="1"/>
</dbReference>
<dbReference type="EMBL" id="ASWA01000002">
    <property type="protein sequence ID" value="EOT69340.1"/>
    <property type="molecule type" value="Genomic_DNA"/>
</dbReference>
<dbReference type="PATRIC" id="fig|1158601.3.peg.845"/>
<dbReference type="Proteomes" id="UP000014148">
    <property type="component" value="Unassembled WGS sequence"/>
</dbReference>
<sequence length="157" mass="17912">MEKVQESGKGVITPDLILLDSKLDNQDDVIQHIVETAEFVGYVEDSDHLYEAVKKREAVIPTAIGYDIAIPHGKNETVLHPFIAFVRVTDAFQWTPEKEEMVRLIFLIGVPQNSEGKMHLKFISQLSKKLLDDEFRAKLLSETDKNKIYEQLSSIEI</sequence>
<proteinExistence type="predicted"/>
<dbReference type="AlphaFoldDB" id="R2RJQ0"/>
<organism evidence="7 9">
    <name type="scientific">Enterococcus malodoratus ATCC 43197</name>
    <dbReference type="NCBI Taxonomy" id="1158601"/>
    <lineage>
        <taxon>Bacteria</taxon>
        <taxon>Bacillati</taxon>
        <taxon>Bacillota</taxon>
        <taxon>Bacilli</taxon>
        <taxon>Lactobacillales</taxon>
        <taxon>Enterococcaceae</taxon>
        <taxon>Enterococcus</taxon>
    </lineage>
</organism>
<comment type="caution">
    <text evidence="7">The sequence shown here is derived from an EMBL/GenBank/DDBJ whole genome shotgun (WGS) entry which is preliminary data.</text>
</comment>
<keyword evidence="3" id="KW-0762">Sugar transport</keyword>
<dbReference type="SUPFAM" id="SSF55804">
    <property type="entry name" value="Phoshotransferase/anion transport protein"/>
    <property type="match status" value="1"/>
</dbReference>
<keyword evidence="1" id="KW-0813">Transport</keyword>
<reference evidence="7 9" key="1">
    <citation type="submission" date="2013-02" db="EMBL/GenBank/DDBJ databases">
        <title>The Genome Sequence of Enterococcus malodoratus ATCC_43197.</title>
        <authorList>
            <consortium name="The Broad Institute Genome Sequencing Platform"/>
            <consortium name="The Broad Institute Genome Sequencing Center for Infectious Disease"/>
            <person name="Earl A.M."/>
            <person name="Gilmore M.S."/>
            <person name="Lebreton F."/>
            <person name="Walker B."/>
            <person name="Young S.K."/>
            <person name="Zeng Q."/>
            <person name="Gargeya S."/>
            <person name="Fitzgerald M."/>
            <person name="Haas B."/>
            <person name="Abouelleil A."/>
            <person name="Alvarado L."/>
            <person name="Arachchi H.M."/>
            <person name="Berlin A.M."/>
            <person name="Chapman S.B."/>
            <person name="Dewar J."/>
            <person name="Goldberg J."/>
            <person name="Griggs A."/>
            <person name="Gujja S."/>
            <person name="Hansen M."/>
            <person name="Howarth C."/>
            <person name="Imamovic A."/>
            <person name="Larimer J."/>
            <person name="McCowan C."/>
            <person name="Murphy C."/>
            <person name="Neiman D."/>
            <person name="Pearson M."/>
            <person name="Priest M."/>
            <person name="Roberts A."/>
            <person name="Saif S."/>
            <person name="Shea T."/>
            <person name="Sisk P."/>
            <person name="Sykes S."/>
            <person name="Wortman J."/>
            <person name="Nusbaum C."/>
            <person name="Birren B."/>
        </authorList>
    </citation>
    <scope>NUCLEOTIDE SEQUENCE [LARGE SCALE GENOMIC DNA]</scope>
    <source>
        <strain evidence="7 9">ATCC 43197</strain>
    </source>
</reference>
<evidence type="ECO:0000259" key="6">
    <source>
        <dbReference type="PROSITE" id="PS51094"/>
    </source>
</evidence>
<dbReference type="Pfam" id="PF00359">
    <property type="entry name" value="PTS_EIIA_2"/>
    <property type="match status" value="1"/>
</dbReference>
<dbReference type="PROSITE" id="PS51094">
    <property type="entry name" value="PTS_EIIA_TYPE_2"/>
    <property type="match status" value="1"/>
</dbReference>
<evidence type="ECO:0000313" key="10">
    <source>
        <dbReference type="Proteomes" id="UP000014148"/>
    </source>
</evidence>
<accession>R2RJQ0</accession>
<evidence type="ECO:0000313" key="9">
    <source>
        <dbReference type="Proteomes" id="UP000013783"/>
    </source>
</evidence>
<dbReference type="CDD" id="cd00211">
    <property type="entry name" value="PTS_IIA_fru"/>
    <property type="match status" value="1"/>
</dbReference>
<evidence type="ECO:0000256" key="5">
    <source>
        <dbReference type="ARBA" id="ARBA00022683"/>
    </source>
</evidence>
<dbReference type="InterPro" id="IPR016152">
    <property type="entry name" value="PTrfase/Anion_transptr"/>
</dbReference>
<keyword evidence="4" id="KW-0808">Transferase</keyword>
<dbReference type="Gene3D" id="3.40.930.10">
    <property type="entry name" value="Mannitol-specific EII, Chain A"/>
    <property type="match status" value="1"/>
</dbReference>
<keyword evidence="5" id="KW-0598">Phosphotransferase system</keyword>
<evidence type="ECO:0000256" key="4">
    <source>
        <dbReference type="ARBA" id="ARBA00022679"/>
    </source>
</evidence>
<dbReference type="NCBIfam" id="TIGR00848">
    <property type="entry name" value="fruA"/>
    <property type="match status" value="1"/>
</dbReference>
<evidence type="ECO:0000256" key="3">
    <source>
        <dbReference type="ARBA" id="ARBA00022597"/>
    </source>
</evidence>
<dbReference type="InterPro" id="IPR051541">
    <property type="entry name" value="PTS_SugarTrans_NitroReg"/>
</dbReference>
<dbReference type="eggNOG" id="COG1762">
    <property type="taxonomic scope" value="Bacteria"/>
</dbReference>
<dbReference type="GO" id="GO:0008982">
    <property type="term" value="F:protein-N(PI)-phosphohistidine-sugar phosphotransferase activity"/>
    <property type="evidence" value="ECO:0007669"/>
    <property type="project" value="InterPro"/>
</dbReference>
<dbReference type="Proteomes" id="UP000013783">
    <property type="component" value="Unassembled WGS sequence"/>
</dbReference>
<dbReference type="GO" id="GO:0009401">
    <property type="term" value="P:phosphoenolpyruvate-dependent sugar phosphotransferase system"/>
    <property type="evidence" value="ECO:0007669"/>
    <property type="project" value="UniProtKB-KW"/>
</dbReference>
<dbReference type="InterPro" id="IPR004715">
    <property type="entry name" value="PTS_IIA_fruc"/>
</dbReference>